<keyword evidence="1" id="KW-0732">Signal</keyword>
<feature type="domain" description="SLH" evidence="2">
    <location>
        <begin position="1095"/>
        <end position="1158"/>
    </location>
</feature>
<name>A0AAP5LRF4_PAEAM</name>
<dbReference type="InterPro" id="IPR051465">
    <property type="entry name" value="Cell_Envelope_Struct_Comp"/>
</dbReference>
<dbReference type="EMBL" id="JAVDTR010000018">
    <property type="protein sequence ID" value="MDR6726513.1"/>
    <property type="molecule type" value="Genomic_DNA"/>
</dbReference>
<dbReference type="RefSeq" id="WP_310144949.1">
    <property type="nucleotide sequence ID" value="NZ_JAVDTR010000018.1"/>
</dbReference>
<dbReference type="PANTHER" id="PTHR43308">
    <property type="entry name" value="OUTER MEMBRANE PROTEIN ALPHA-RELATED"/>
    <property type="match status" value="1"/>
</dbReference>
<accession>A0AAP5LRF4</accession>
<dbReference type="Pfam" id="PF00395">
    <property type="entry name" value="SLH"/>
    <property type="match status" value="3"/>
</dbReference>
<sequence>MQRMKKPMIWLMMVALVVSLIPAGLAPVASAAGQTSYFTPDNVGNVALKDTVGLDMRSGETNGLTRSNAFNVTNAEQVLTGTFTNVTGSTLGVNIQLMNLKDGTWTPESTRVAPGLITVDPNRPDNRFRANLTLFPGMNKITFTGSQGPSERSESFYILYDAVPYIEKLQVLGGPDSLNLNEGSQVVVDTEQVTLQGVAHNSSKVTVSLNGGQPLPTALSPLDFIFNSPVLNLKSGKNDLQITIESGVDKNVFNYSLLYYDDQNPFSQLDLIESGGLAQSMLSDTPTYGGDPTQASVKVELLLPDDKSSTTTEIKVDGVASAITPNVTPIPSIGINTPSYVLISFEIPSITFKTITTTDTPPVTKPDRVQEHSLSVKYGGKTATTNMDFVYLENETVITNLKYLKDFKPGGAIPDGVPLNGASVTSPDFYIMVETSRKPQEKLMAQYLPLGTSSIELSEPIQEVSSTKYIYKISGFINGTQTVQFKFDKSTTGRNATISFASKNYIFVENLSDGQTYELKQGSPREIELNGKYVDFTTLDSDYFVAEIFANGVKVFSTHPEAGTDPVQEKLTLDKDGNFKGLKIKIDGNTGPLFFGENRIVLTGTGKGDKGQLNQVSKELRIYINDNNVSTIQSFVPTPTKDRPRFVEPYNPDDLWVKNLLSLSPEFILADKKYTTSLKKFDLVLRGAGATRMSLSMGTQKIFDLDIPDGAAGDTAWTDQGLKVDTQYALDNQPDTVVVDRIGKQQDFLVRLENLKADNPGTYIYTLDLFNKTGAKTSQKIEIVREAAGYRILSPQPTSGNKIVVNKNFVHFDIEAEGATSIVIDKENAKKLEGADNRFVLDYVGLKQDKSNKIKLTIDRDGVKTTDTIEVFYTGATGVDSQYMAPKVANKYTAFNKELELSFPKGTVMESTDINGIKTFYPDNKLLFGIADPTTGIVERRNDYGSIVGFKKADDDPNPLTVPEEYYRRFSAIVGDSLNFSPISDIYWISGGLGETGERGTSTYKVGTNGLGPYTMESFYGNPQTPSERKIKPSQRGTLKLTYDTNVVDDAGSTISVFYYTPNREWKRIGGEVDSKKKTVTVPFDNFGYYKVMKLRRSYNDITNHGWARNILNALYAKGFMAPLRFEQFGTDDRTSRGEFATLLVKGLNLPITSDNRPTFTDVSTGTSSVAWDYDSIETAARAGIITGLTDGVFGPDRPLTREQAAVMIARALELKLAANDTKLKTALAKSFIDSGSMENYAGPAIQAVTKAKIMEGSPITVTGQSKQQFAFNPKGNLTRAEAGKIAVELLKKSTKVFPKNLS</sequence>
<feature type="chain" id="PRO_5042825953" description="SLH domain-containing protein" evidence="1">
    <location>
        <begin position="32"/>
        <end position="1303"/>
    </location>
</feature>
<organism evidence="3 4">
    <name type="scientific">Paenibacillus amylolyticus</name>
    <dbReference type="NCBI Taxonomy" id="1451"/>
    <lineage>
        <taxon>Bacteria</taxon>
        <taxon>Bacillati</taxon>
        <taxon>Bacillota</taxon>
        <taxon>Bacilli</taxon>
        <taxon>Bacillales</taxon>
        <taxon>Paenibacillaceae</taxon>
        <taxon>Paenibacillus</taxon>
    </lineage>
</organism>
<evidence type="ECO:0000313" key="4">
    <source>
        <dbReference type="Proteomes" id="UP001254832"/>
    </source>
</evidence>
<protein>
    <recommendedName>
        <fullName evidence="2">SLH domain-containing protein</fullName>
    </recommendedName>
</protein>
<gene>
    <name evidence="3" type="ORF">J2W91_005034</name>
</gene>
<evidence type="ECO:0000259" key="2">
    <source>
        <dbReference type="PROSITE" id="PS51272"/>
    </source>
</evidence>
<proteinExistence type="predicted"/>
<feature type="domain" description="SLH" evidence="2">
    <location>
        <begin position="1160"/>
        <end position="1223"/>
    </location>
</feature>
<feature type="signal peptide" evidence="1">
    <location>
        <begin position="1"/>
        <end position="31"/>
    </location>
</feature>
<comment type="caution">
    <text evidence="3">The sequence shown here is derived from an EMBL/GenBank/DDBJ whole genome shotgun (WGS) entry which is preliminary data.</text>
</comment>
<dbReference type="Proteomes" id="UP001254832">
    <property type="component" value="Unassembled WGS sequence"/>
</dbReference>
<evidence type="ECO:0000313" key="3">
    <source>
        <dbReference type="EMBL" id="MDR6726513.1"/>
    </source>
</evidence>
<dbReference type="InterPro" id="IPR001119">
    <property type="entry name" value="SLH_dom"/>
</dbReference>
<reference evidence="3" key="1">
    <citation type="submission" date="2023-07" db="EMBL/GenBank/DDBJ databases">
        <title>Sorghum-associated microbial communities from plants grown in Nebraska, USA.</title>
        <authorList>
            <person name="Schachtman D."/>
        </authorList>
    </citation>
    <scope>NUCLEOTIDE SEQUENCE</scope>
    <source>
        <strain evidence="3">BE80</strain>
    </source>
</reference>
<evidence type="ECO:0000256" key="1">
    <source>
        <dbReference type="SAM" id="SignalP"/>
    </source>
</evidence>
<dbReference type="PROSITE" id="PS51272">
    <property type="entry name" value="SLH"/>
    <property type="match status" value="3"/>
</dbReference>
<feature type="domain" description="SLH" evidence="2">
    <location>
        <begin position="1229"/>
        <end position="1301"/>
    </location>
</feature>